<keyword evidence="2" id="KW-1185">Reference proteome</keyword>
<accession>A0A1M6S6Z9</accession>
<evidence type="ECO:0000313" key="2">
    <source>
        <dbReference type="Proteomes" id="UP000189810"/>
    </source>
</evidence>
<dbReference type="EMBL" id="LT670846">
    <property type="protein sequence ID" value="SHK40574.1"/>
    <property type="molecule type" value="Genomic_DNA"/>
</dbReference>
<name>A0A1M6S6Z9_9AQUI</name>
<dbReference type="Proteomes" id="UP000189810">
    <property type="component" value="Chromosome I"/>
</dbReference>
<proteinExistence type="predicted"/>
<organism evidence="1 2">
    <name type="scientific">Thermocrinis minervae</name>
    <dbReference type="NCBI Taxonomy" id="381751"/>
    <lineage>
        <taxon>Bacteria</taxon>
        <taxon>Pseudomonadati</taxon>
        <taxon>Aquificota</taxon>
        <taxon>Aquificia</taxon>
        <taxon>Aquificales</taxon>
        <taxon>Aquificaceae</taxon>
        <taxon>Thermocrinis</taxon>
    </lineage>
</organism>
<dbReference type="AlphaFoldDB" id="A0A1M6S6Z9"/>
<sequence length="74" mass="8632">MYYIMDVCPRCGRILEVIECCGGGIFRCSHCNEYYYPGELIDFHKEREKVLEGDPSEPLLRVCLQKGESKEPER</sequence>
<evidence type="ECO:0000313" key="1">
    <source>
        <dbReference type="EMBL" id="SHK40574.1"/>
    </source>
</evidence>
<protein>
    <submittedName>
        <fullName evidence="1">Uncharacterized protein</fullName>
    </submittedName>
</protein>
<reference evidence="1 2" key="1">
    <citation type="submission" date="2016-11" db="EMBL/GenBank/DDBJ databases">
        <authorList>
            <person name="Jaros S."/>
            <person name="Januszkiewicz K."/>
            <person name="Wedrychowicz H."/>
        </authorList>
    </citation>
    <scope>NUCLEOTIDE SEQUENCE [LARGE SCALE GENOMIC DNA]</scope>
    <source>
        <strain evidence="1 2">DSM 19557</strain>
    </source>
</reference>
<dbReference type="SUPFAM" id="SSF161187">
    <property type="entry name" value="YfgJ-like"/>
    <property type="match status" value="1"/>
</dbReference>
<gene>
    <name evidence="1" type="ORF">SAMN05444391_0909</name>
</gene>